<dbReference type="Gene3D" id="3.30.40.10">
    <property type="entry name" value="Zinc/RING finger domain, C3HC4 (zinc finger)"/>
    <property type="match status" value="1"/>
</dbReference>
<dbReference type="PIRSF" id="PIRSF036836">
    <property type="entry name" value="RNase_bind_SBP1"/>
    <property type="match status" value="1"/>
</dbReference>
<name>A0A830BFX1_9LAMI</name>
<organism evidence="6 7">
    <name type="scientific">Phtheirospermum japonicum</name>
    <dbReference type="NCBI Taxonomy" id="374723"/>
    <lineage>
        <taxon>Eukaryota</taxon>
        <taxon>Viridiplantae</taxon>
        <taxon>Streptophyta</taxon>
        <taxon>Embryophyta</taxon>
        <taxon>Tracheophyta</taxon>
        <taxon>Spermatophyta</taxon>
        <taxon>Magnoliopsida</taxon>
        <taxon>eudicotyledons</taxon>
        <taxon>Gunneridae</taxon>
        <taxon>Pentapetalae</taxon>
        <taxon>asterids</taxon>
        <taxon>lamiids</taxon>
        <taxon>Lamiales</taxon>
        <taxon>Orobanchaceae</taxon>
        <taxon>Orobanchaceae incertae sedis</taxon>
        <taxon>Phtheirospermum</taxon>
    </lineage>
</organism>
<dbReference type="InterPro" id="IPR001841">
    <property type="entry name" value="Znf_RING"/>
</dbReference>
<dbReference type="PANTHER" id="PTHR42647:SF55">
    <property type="entry name" value="BOI-RELATED E3 UBIQUITIN-PROTEIN LIGASE 1"/>
    <property type="match status" value="1"/>
</dbReference>
<proteinExistence type="predicted"/>
<keyword evidence="2 4" id="KW-0863">Zinc-finger</keyword>
<accession>A0A830BFX1</accession>
<dbReference type="GO" id="GO:0008270">
    <property type="term" value="F:zinc ion binding"/>
    <property type="evidence" value="ECO:0007669"/>
    <property type="project" value="UniProtKB-KW"/>
</dbReference>
<evidence type="ECO:0000256" key="4">
    <source>
        <dbReference type="PROSITE-ProRule" id="PRU00175"/>
    </source>
</evidence>
<dbReference type="PANTHER" id="PTHR42647">
    <property type="entry name" value="SBP (S-RIBONUCLEASE BINDING PROTEIN) FAMILY PROTEIN"/>
    <property type="match status" value="1"/>
</dbReference>
<dbReference type="Pfam" id="PF13920">
    <property type="entry name" value="zf-C3HC4_3"/>
    <property type="match status" value="1"/>
</dbReference>
<dbReference type="GO" id="GO:0043067">
    <property type="term" value="P:regulation of programmed cell death"/>
    <property type="evidence" value="ECO:0007669"/>
    <property type="project" value="TreeGrafter"/>
</dbReference>
<reference evidence="6" key="1">
    <citation type="submission" date="2020-07" db="EMBL/GenBank/DDBJ databases">
        <title>Ethylene signaling mediates host invasion by parasitic plants.</title>
        <authorList>
            <person name="Yoshida S."/>
        </authorList>
    </citation>
    <scope>NUCLEOTIDE SEQUENCE</scope>
    <source>
        <strain evidence="6">Okayama</strain>
    </source>
</reference>
<keyword evidence="3" id="KW-0862">Zinc</keyword>
<dbReference type="AlphaFoldDB" id="A0A830BFX1"/>
<dbReference type="OrthoDB" id="1711136at2759"/>
<evidence type="ECO:0000256" key="3">
    <source>
        <dbReference type="ARBA" id="ARBA00022833"/>
    </source>
</evidence>
<dbReference type="EMBL" id="BMAC01000079">
    <property type="protein sequence ID" value="GFP84189.1"/>
    <property type="molecule type" value="Genomic_DNA"/>
</dbReference>
<keyword evidence="7" id="KW-1185">Reference proteome</keyword>
<keyword evidence="1" id="KW-0479">Metal-binding</keyword>
<dbReference type="InterPro" id="IPR013083">
    <property type="entry name" value="Znf_RING/FYVE/PHD"/>
</dbReference>
<evidence type="ECO:0000256" key="2">
    <source>
        <dbReference type="ARBA" id="ARBA00022771"/>
    </source>
</evidence>
<evidence type="ECO:0000313" key="7">
    <source>
        <dbReference type="Proteomes" id="UP000653305"/>
    </source>
</evidence>
<evidence type="ECO:0000259" key="5">
    <source>
        <dbReference type="PROSITE" id="PS50089"/>
    </source>
</evidence>
<dbReference type="PROSITE" id="PS50089">
    <property type="entry name" value="ZF_RING_2"/>
    <property type="match status" value="1"/>
</dbReference>
<protein>
    <submittedName>
        <fullName evidence="6">E3 ubiquitin-protein ligase boi</fullName>
    </submittedName>
</protein>
<feature type="domain" description="RING-type" evidence="5">
    <location>
        <begin position="92"/>
        <end position="130"/>
    </location>
</feature>
<comment type="caution">
    <text evidence="6">The sequence shown here is derived from an EMBL/GenBank/DDBJ whole genome shotgun (WGS) entry which is preliminary data.</text>
</comment>
<dbReference type="Proteomes" id="UP000653305">
    <property type="component" value="Unassembled WGS sequence"/>
</dbReference>
<evidence type="ECO:0000256" key="1">
    <source>
        <dbReference type="ARBA" id="ARBA00022723"/>
    </source>
</evidence>
<evidence type="ECO:0000313" key="6">
    <source>
        <dbReference type="EMBL" id="GFP84189.1"/>
    </source>
</evidence>
<gene>
    <name evidence="6" type="ORF">PHJA_000562600</name>
</gene>
<dbReference type="GO" id="GO:0004842">
    <property type="term" value="F:ubiquitin-protein transferase activity"/>
    <property type="evidence" value="ECO:0007669"/>
    <property type="project" value="TreeGrafter"/>
</dbReference>
<sequence>MRKLKEKEEQIERISKLNFVLEEKVKSLYAENQWWRDLAQTNEATANSLRVDLGQALARVGNERRAEDDVESCCGSSSEEEDCYSDRRRRRCRMCGERESCVLMLPCRHLCLCDVCGSGSYQIQACPVCNSSMKATLHVNMSMS</sequence>